<protein>
    <submittedName>
        <fullName evidence="2">Uncharacterized protein</fullName>
    </submittedName>
</protein>
<proteinExistence type="predicted"/>
<evidence type="ECO:0000256" key="1">
    <source>
        <dbReference type="SAM" id="MobiDB-lite"/>
    </source>
</evidence>
<evidence type="ECO:0000313" key="3">
    <source>
        <dbReference type="Proteomes" id="UP000439123"/>
    </source>
</evidence>
<gene>
    <name evidence="2" type="ORF">AERO8C_50068</name>
</gene>
<feature type="region of interest" description="Disordered" evidence="1">
    <location>
        <begin position="196"/>
        <end position="215"/>
    </location>
</feature>
<sequence length="215" mass="22891">MGGVSRWHMSKALSGQSRGWLAAVFGRETDQEVAQDLIPAILIVLVILGAEQGTELGLGEVEVGELEGAEHVLFLEVETDAQLAQDHVVVDPVRDHLGRCIFPHTAAGDDETVEELAQGRVGTGDIACLLLFTFRRLFHQPAVQLGVSDRQVALGKHLDHLVVADGEGVAQTAQNIIVGHADSCVNCATLPSGSPRVRKSGGRYSSGQAHQALPR</sequence>
<dbReference type="AlphaFoldDB" id="A0A653L8T8"/>
<organism evidence="2 3">
    <name type="scientific">Aeromonas veronii</name>
    <dbReference type="NCBI Taxonomy" id="654"/>
    <lineage>
        <taxon>Bacteria</taxon>
        <taxon>Pseudomonadati</taxon>
        <taxon>Pseudomonadota</taxon>
        <taxon>Gammaproteobacteria</taxon>
        <taxon>Aeromonadales</taxon>
        <taxon>Aeromonadaceae</taxon>
        <taxon>Aeromonas</taxon>
    </lineage>
</organism>
<dbReference type="Proteomes" id="UP000439123">
    <property type="component" value="Unassembled WGS sequence"/>
</dbReference>
<name>A0A653L8T8_AERVE</name>
<dbReference type="EMBL" id="CABWLC010000018">
    <property type="protein sequence ID" value="VXA87192.1"/>
    <property type="molecule type" value="Genomic_DNA"/>
</dbReference>
<accession>A0A653L8T8</accession>
<evidence type="ECO:0000313" key="2">
    <source>
        <dbReference type="EMBL" id="VXA87192.1"/>
    </source>
</evidence>
<reference evidence="2 3" key="1">
    <citation type="submission" date="2019-10" db="EMBL/GenBank/DDBJ databases">
        <authorList>
            <person name="Karimi E."/>
        </authorList>
    </citation>
    <scope>NUCLEOTIDE SEQUENCE [LARGE SCALE GENOMIC DNA]</scope>
    <source>
        <strain evidence="2">Aeromonas sp. 8C</strain>
    </source>
</reference>